<dbReference type="InterPro" id="IPR002120">
    <property type="entry name" value="TRH_rcpt_1"/>
</dbReference>
<dbReference type="SUPFAM" id="SSF81321">
    <property type="entry name" value="Family A G protein-coupled receptor-like"/>
    <property type="match status" value="1"/>
</dbReference>
<dbReference type="PROSITE" id="PS00237">
    <property type="entry name" value="G_PROTEIN_RECEP_F1_1"/>
    <property type="match status" value="1"/>
</dbReference>
<comment type="similarity">
    <text evidence="3 9">Belongs to the G-protein coupled receptor 1 family.</text>
</comment>
<dbReference type="PRINTS" id="PR00237">
    <property type="entry name" value="GPCRRHODOPSN"/>
</dbReference>
<keyword evidence="14" id="KW-1185">Reference proteome</keyword>
<evidence type="ECO:0000256" key="3">
    <source>
        <dbReference type="ARBA" id="ARBA00010663"/>
    </source>
</evidence>
<evidence type="ECO:0000256" key="5">
    <source>
        <dbReference type="ARBA" id="ARBA00022692"/>
    </source>
</evidence>
<dbReference type="PANTHER" id="PTHR46061:SF3">
    <property type="entry name" value="THYROTROPIN-RELEASING HORMONE RECEPTOR"/>
    <property type="match status" value="1"/>
</dbReference>
<sequence length="553" mass="61552">MMVVIVVLRSRGMRTPTNCYLVSLAIADSMVLVSSVPNEIIAYYLLGDKWIWGRVGCALFIFFQYLCINASSLSIAAFTVERYIAICHPMLAHKLCTVRRAKRIILYVWIFATTYCAPWLFLTKVEPLYYIGIVDEVVTCKFALDREHYKGYFLTDMVIFYILPLLVSCVLYALIARILYKNDILRRNGKPPNSNKLQTSQASSTSNIIGEGVVHSSNLNLTNCKSQWKKNVNSSDASRVQVVKMLAVVVAVFATLWLPYRALVVYNSFAYPPYMELWYLMFAKTMIFVNSAINPIIYSACSIKFRREFKRMLTCNRNSSSYYNSRSNRTGLSVGFVGGVGGGNGTMITTTPADAFYGDTLRANRSMATLRSHSSGNHSLQYCTTSASVNNLNLSTNRNLSSQRRKSSTFLSPSHALMMNYDHGNRYKSGLPTTIRTSASVSKLATYSHSTNVDCSNGKTIDRKVNDNDDDESISQSNGTQATAHNGNMASNTNQNMNSSSMTPTSVTLIYSDVNSRVVTTTAADSIVSNMTLVKKDTNLVINEQSSTNVNHD</sequence>
<keyword evidence="7 11" id="KW-0472">Membrane</keyword>
<dbReference type="PRINTS" id="PR01846">
    <property type="entry name" value="TRHRFAMILY"/>
</dbReference>
<keyword evidence="9" id="KW-0675">Receptor</keyword>
<dbReference type="Gene3D" id="1.20.1070.10">
    <property type="entry name" value="Rhodopsin 7-helix transmembrane proteins"/>
    <property type="match status" value="1"/>
</dbReference>
<reference evidence="13" key="1">
    <citation type="submission" date="2022-12" db="EMBL/GenBank/DDBJ databases">
        <title>Genome assemblies of Blomia tropicalis.</title>
        <authorList>
            <person name="Cui Y."/>
        </authorList>
    </citation>
    <scope>NUCLEOTIDE SEQUENCE</scope>
    <source>
        <tissue evidence="13">Adult mites</tissue>
    </source>
</reference>
<comment type="caution">
    <text evidence="13">The sequence shown here is derived from an EMBL/GenBank/DDBJ whole genome shotgun (WGS) entry which is preliminary data.</text>
</comment>
<feature type="domain" description="G-protein coupled receptors family 1 profile" evidence="12">
    <location>
        <begin position="1"/>
        <end position="298"/>
    </location>
</feature>
<dbReference type="Pfam" id="PF00001">
    <property type="entry name" value="7tm_1"/>
    <property type="match status" value="1"/>
</dbReference>
<evidence type="ECO:0000256" key="2">
    <source>
        <dbReference type="ARBA" id="ARBA00004370"/>
    </source>
</evidence>
<evidence type="ECO:0000256" key="6">
    <source>
        <dbReference type="ARBA" id="ARBA00022989"/>
    </source>
</evidence>
<feature type="compositionally biased region" description="Polar residues" evidence="10">
    <location>
        <begin position="450"/>
        <end position="459"/>
    </location>
</feature>
<name>A0A9Q0M771_BLOTA</name>
<comment type="function">
    <text evidence="1">Receptor for thyrotropin-releasing hormone (TRH). Upon ligand binding, this G-protein-coupled receptor triggers activation of the phosphatidylinositol (IP3)-calcium-protein kinase C (PKC) pathway.</text>
</comment>
<dbReference type="Proteomes" id="UP001142055">
    <property type="component" value="Chromosome 2"/>
</dbReference>
<evidence type="ECO:0000256" key="4">
    <source>
        <dbReference type="ARBA" id="ARBA00018873"/>
    </source>
</evidence>
<feature type="transmembrane region" description="Helical" evidence="11">
    <location>
        <begin position="58"/>
        <end position="84"/>
    </location>
</feature>
<keyword evidence="5 9" id="KW-0812">Transmembrane</keyword>
<dbReference type="OMA" id="NYLWENT"/>
<evidence type="ECO:0000259" key="12">
    <source>
        <dbReference type="PROSITE" id="PS50262"/>
    </source>
</evidence>
<evidence type="ECO:0000313" key="14">
    <source>
        <dbReference type="Proteomes" id="UP001142055"/>
    </source>
</evidence>
<feature type="transmembrane region" description="Helical" evidence="11">
    <location>
        <begin position="242"/>
        <end position="260"/>
    </location>
</feature>
<gene>
    <name evidence="13" type="ORF">RDWZM_005966</name>
</gene>
<comment type="subcellular location">
    <subcellularLocation>
        <location evidence="2">Membrane</location>
    </subcellularLocation>
</comment>
<evidence type="ECO:0000256" key="10">
    <source>
        <dbReference type="SAM" id="MobiDB-lite"/>
    </source>
</evidence>
<accession>A0A9Q0M771</accession>
<evidence type="ECO:0000256" key="9">
    <source>
        <dbReference type="RuleBase" id="RU000688"/>
    </source>
</evidence>
<evidence type="ECO:0000256" key="11">
    <source>
        <dbReference type="SAM" id="Phobius"/>
    </source>
</evidence>
<feature type="compositionally biased region" description="Polar residues" evidence="10">
    <location>
        <begin position="474"/>
        <end position="486"/>
    </location>
</feature>
<dbReference type="PROSITE" id="PS50262">
    <property type="entry name" value="G_PROTEIN_RECEP_F1_2"/>
    <property type="match status" value="1"/>
</dbReference>
<feature type="transmembrane region" description="Helical" evidence="11">
    <location>
        <begin position="104"/>
        <end position="122"/>
    </location>
</feature>
<dbReference type="GO" id="GO:0004997">
    <property type="term" value="F:thyrotropin-releasing hormone receptor activity"/>
    <property type="evidence" value="ECO:0007669"/>
    <property type="project" value="InterPro"/>
</dbReference>
<protein>
    <recommendedName>
        <fullName evidence="4">Thyrotropin-releasing hormone receptor</fullName>
    </recommendedName>
    <alternativeName>
        <fullName evidence="8">Thyroliberin receptor</fullName>
    </alternativeName>
</protein>
<dbReference type="PANTHER" id="PTHR46061">
    <property type="entry name" value="THYROTROPIN-RELEASING HORMONE RECEPTOR"/>
    <property type="match status" value="1"/>
</dbReference>
<proteinExistence type="inferred from homology"/>
<dbReference type="EMBL" id="JAPWDV010000002">
    <property type="protein sequence ID" value="KAJ6220154.1"/>
    <property type="molecule type" value="Genomic_DNA"/>
</dbReference>
<dbReference type="AlphaFoldDB" id="A0A9Q0M771"/>
<feature type="region of interest" description="Disordered" evidence="10">
    <location>
        <begin position="450"/>
        <end position="503"/>
    </location>
</feature>
<feature type="transmembrane region" description="Helical" evidence="11">
    <location>
        <begin position="21"/>
        <end position="46"/>
    </location>
</feature>
<dbReference type="InterPro" id="IPR000276">
    <property type="entry name" value="GPCR_Rhodpsn"/>
</dbReference>
<keyword evidence="9" id="KW-0297">G-protein coupled receptor</keyword>
<feature type="transmembrane region" description="Helical" evidence="11">
    <location>
        <begin position="280"/>
        <end position="301"/>
    </location>
</feature>
<keyword evidence="6 11" id="KW-1133">Transmembrane helix</keyword>
<organism evidence="13 14">
    <name type="scientific">Blomia tropicalis</name>
    <name type="common">Mite</name>
    <dbReference type="NCBI Taxonomy" id="40697"/>
    <lineage>
        <taxon>Eukaryota</taxon>
        <taxon>Metazoa</taxon>
        <taxon>Ecdysozoa</taxon>
        <taxon>Arthropoda</taxon>
        <taxon>Chelicerata</taxon>
        <taxon>Arachnida</taxon>
        <taxon>Acari</taxon>
        <taxon>Acariformes</taxon>
        <taxon>Sarcoptiformes</taxon>
        <taxon>Astigmata</taxon>
        <taxon>Glycyphagoidea</taxon>
        <taxon>Echimyopodidae</taxon>
        <taxon>Blomia</taxon>
    </lineage>
</organism>
<evidence type="ECO:0000256" key="1">
    <source>
        <dbReference type="ARBA" id="ARBA00004100"/>
    </source>
</evidence>
<evidence type="ECO:0000313" key="13">
    <source>
        <dbReference type="EMBL" id="KAJ6220154.1"/>
    </source>
</evidence>
<keyword evidence="9" id="KW-0807">Transducer</keyword>
<evidence type="ECO:0000256" key="8">
    <source>
        <dbReference type="ARBA" id="ARBA00032251"/>
    </source>
</evidence>
<dbReference type="CDD" id="cd14995">
    <property type="entry name" value="7tmA_TRH-R"/>
    <property type="match status" value="1"/>
</dbReference>
<evidence type="ECO:0000256" key="7">
    <source>
        <dbReference type="ARBA" id="ARBA00023136"/>
    </source>
</evidence>
<dbReference type="InterPro" id="IPR017452">
    <property type="entry name" value="GPCR_Rhodpsn_7TM"/>
</dbReference>
<dbReference type="GO" id="GO:0016020">
    <property type="term" value="C:membrane"/>
    <property type="evidence" value="ECO:0007669"/>
    <property type="project" value="UniProtKB-SubCell"/>
</dbReference>
<feature type="compositionally biased region" description="Low complexity" evidence="10">
    <location>
        <begin position="488"/>
        <end position="503"/>
    </location>
</feature>
<feature type="transmembrane region" description="Helical" evidence="11">
    <location>
        <begin position="158"/>
        <end position="180"/>
    </location>
</feature>